<keyword evidence="4" id="KW-1185">Reference proteome</keyword>
<comment type="caution">
    <text evidence="3">The sequence shown here is derived from an EMBL/GenBank/DDBJ whole genome shotgun (WGS) entry which is preliminary data.</text>
</comment>
<evidence type="ECO:0000259" key="2">
    <source>
        <dbReference type="Pfam" id="PF01693"/>
    </source>
</evidence>
<dbReference type="Proteomes" id="UP001498398">
    <property type="component" value="Unassembled WGS sequence"/>
</dbReference>
<accession>A0ABR1IPJ7</accession>
<sequence length="258" mass="28183">MSSSYHEESESSLSTTNSDSSSDDLWATLEDLGPYMAQVPSHPCCQPQLYDSRSPGVAFKPKKWYLVFTGTGAGCYTTWADASGRVVGIKGARHESYNTLEKALHGWRQNCISHHNHPHDFVDGSIFVPPTPTRLCAITPPPDDHTEFDHVRQTATPPASPTQVAAASLPSTPSRHRVARAFFGSGSPRQQAAPNPPPRRWAILANGVTGVFDAESGDAVLEEARLRSVPVQAREVESLMEATEWLERMELSTDADSE</sequence>
<organism evidence="3 4">
    <name type="scientific">Marasmiellus scandens</name>
    <dbReference type="NCBI Taxonomy" id="2682957"/>
    <lineage>
        <taxon>Eukaryota</taxon>
        <taxon>Fungi</taxon>
        <taxon>Dikarya</taxon>
        <taxon>Basidiomycota</taxon>
        <taxon>Agaricomycotina</taxon>
        <taxon>Agaricomycetes</taxon>
        <taxon>Agaricomycetidae</taxon>
        <taxon>Agaricales</taxon>
        <taxon>Marasmiineae</taxon>
        <taxon>Omphalotaceae</taxon>
        <taxon>Marasmiellus</taxon>
    </lineage>
</organism>
<protein>
    <recommendedName>
        <fullName evidence="2">Ribonuclease H1 N-terminal domain-containing protein</fullName>
    </recommendedName>
</protein>
<gene>
    <name evidence="3" type="ORF">VKT23_019737</name>
</gene>
<evidence type="ECO:0000313" key="3">
    <source>
        <dbReference type="EMBL" id="KAK7435292.1"/>
    </source>
</evidence>
<dbReference type="EMBL" id="JBANRG010000109">
    <property type="protein sequence ID" value="KAK7435292.1"/>
    <property type="molecule type" value="Genomic_DNA"/>
</dbReference>
<evidence type="ECO:0000256" key="1">
    <source>
        <dbReference type="SAM" id="MobiDB-lite"/>
    </source>
</evidence>
<reference evidence="3 4" key="1">
    <citation type="submission" date="2024-01" db="EMBL/GenBank/DDBJ databases">
        <title>A draft genome for the cacao thread blight pathogen Marasmiellus scandens.</title>
        <authorList>
            <person name="Baruah I.K."/>
            <person name="Leung J."/>
            <person name="Bukari Y."/>
            <person name="Amoako-Attah I."/>
            <person name="Meinhardt L.W."/>
            <person name="Bailey B.A."/>
            <person name="Cohen S.P."/>
        </authorList>
    </citation>
    <scope>NUCLEOTIDE SEQUENCE [LARGE SCALE GENOMIC DNA]</scope>
    <source>
        <strain evidence="3 4">GH-19</strain>
    </source>
</reference>
<evidence type="ECO:0000313" key="4">
    <source>
        <dbReference type="Proteomes" id="UP001498398"/>
    </source>
</evidence>
<dbReference type="InterPro" id="IPR037056">
    <property type="entry name" value="RNase_H1_N_sf"/>
</dbReference>
<proteinExistence type="predicted"/>
<feature type="region of interest" description="Disordered" evidence="1">
    <location>
        <begin position="1"/>
        <end position="25"/>
    </location>
</feature>
<dbReference type="InterPro" id="IPR009027">
    <property type="entry name" value="Ribosomal_bL9/RNase_H1_N"/>
</dbReference>
<dbReference type="Gene3D" id="3.40.970.10">
    <property type="entry name" value="Ribonuclease H1, N-terminal domain"/>
    <property type="match status" value="1"/>
</dbReference>
<dbReference type="InterPro" id="IPR011320">
    <property type="entry name" value="RNase_H1_N"/>
</dbReference>
<name>A0ABR1IPJ7_9AGAR</name>
<feature type="domain" description="Ribonuclease H1 N-terminal" evidence="2">
    <location>
        <begin position="63"/>
        <end position="103"/>
    </location>
</feature>
<feature type="compositionally biased region" description="Low complexity" evidence="1">
    <location>
        <begin position="11"/>
        <end position="24"/>
    </location>
</feature>
<dbReference type="Pfam" id="PF01693">
    <property type="entry name" value="Cauli_VI"/>
    <property type="match status" value="1"/>
</dbReference>
<dbReference type="SUPFAM" id="SSF55658">
    <property type="entry name" value="L9 N-domain-like"/>
    <property type="match status" value="1"/>
</dbReference>